<evidence type="ECO:0000256" key="1">
    <source>
        <dbReference type="PROSITE-ProRule" id="PRU00023"/>
    </source>
</evidence>
<sequence>MPVRKTPLHLACTNGHADVVQFLIEKKCKLNPCDKFNKSPLMKAVEHQHTDCAAILLEHGANHDHKGAGGNTGLHLAVMVSRVSSGAVLEHGADINAKNELGYTPLTTAITENHDDMVELLLQKGADVNAQDNVSRTPLTVAAASENNTAVQLLLDHGAVFPESDTESYTAQDLIKMVQKYV</sequence>
<dbReference type="PRINTS" id="PR01415">
    <property type="entry name" value="ANKYRIN"/>
</dbReference>
<dbReference type="PANTHER" id="PTHR24147:SF53">
    <property type="entry name" value="ANKYRIN REPEAT DOMAIN 26"/>
    <property type="match status" value="1"/>
</dbReference>
<dbReference type="PROSITE" id="PS50088">
    <property type="entry name" value="ANK_REPEAT"/>
    <property type="match status" value="4"/>
</dbReference>
<dbReference type="SUPFAM" id="SSF48403">
    <property type="entry name" value="Ankyrin repeat"/>
    <property type="match status" value="1"/>
</dbReference>
<dbReference type="InterPro" id="IPR050657">
    <property type="entry name" value="Ankyrin_repeat_domain"/>
</dbReference>
<accession>A0A8C5THP5</accession>
<dbReference type="AlphaFoldDB" id="A0A8C5THP5"/>
<keyword evidence="1" id="KW-0040">ANK repeat</keyword>
<dbReference type="OrthoDB" id="9995210at2759"/>
<feature type="repeat" description="ANK" evidence="1">
    <location>
        <begin position="134"/>
        <end position="166"/>
    </location>
</feature>
<dbReference type="Proteomes" id="UP000694560">
    <property type="component" value="Unplaced"/>
</dbReference>
<protein>
    <recommendedName>
        <fullName evidence="4">Ankyrin repeat domain-containing protein 7</fullName>
    </recommendedName>
</protein>
<evidence type="ECO:0000313" key="2">
    <source>
        <dbReference type="Ensembl" id="ENSMCSP00000007701.1"/>
    </source>
</evidence>
<proteinExistence type="predicted"/>
<feature type="repeat" description="ANK" evidence="1">
    <location>
        <begin position="101"/>
        <end position="133"/>
    </location>
</feature>
<organism evidence="2 3">
    <name type="scientific">Malurus cyaneus samueli</name>
    <dbReference type="NCBI Taxonomy" id="2593467"/>
    <lineage>
        <taxon>Eukaryota</taxon>
        <taxon>Metazoa</taxon>
        <taxon>Chordata</taxon>
        <taxon>Craniata</taxon>
        <taxon>Vertebrata</taxon>
        <taxon>Euteleostomi</taxon>
        <taxon>Archelosauria</taxon>
        <taxon>Archosauria</taxon>
        <taxon>Dinosauria</taxon>
        <taxon>Saurischia</taxon>
        <taxon>Theropoda</taxon>
        <taxon>Coelurosauria</taxon>
        <taxon>Aves</taxon>
        <taxon>Neognathae</taxon>
        <taxon>Neoaves</taxon>
        <taxon>Telluraves</taxon>
        <taxon>Australaves</taxon>
        <taxon>Passeriformes</taxon>
        <taxon>Meliphagoidea</taxon>
        <taxon>Maluridae</taxon>
        <taxon>Malurus</taxon>
    </lineage>
</organism>
<dbReference type="Gene3D" id="1.25.40.20">
    <property type="entry name" value="Ankyrin repeat-containing domain"/>
    <property type="match status" value="2"/>
</dbReference>
<keyword evidence="3" id="KW-1185">Reference proteome</keyword>
<name>A0A8C5THP5_9PASS</name>
<dbReference type="Pfam" id="PF12796">
    <property type="entry name" value="Ank_2"/>
    <property type="match status" value="2"/>
</dbReference>
<dbReference type="PROSITE" id="PS50297">
    <property type="entry name" value="ANK_REP_REGION"/>
    <property type="match status" value="2"/>
</dbReference>
<dbReference type="InterPro" id="IPR036770">
    <property type="entry name" value="Ankyrin_rpt-contain_sf"/>
</dbReference>
<dbReference type="InterPro" id="IPR002110">
    <property type="entry name" value="Ankyrin_rpt"/>
</dbReference>
<dbReference type="PANTHER" id="PTHR24147">
    <property type="entry name" value="ANKYRIN REPEAT DOMAIN 36-RELATED"/>
    <property type="match status" value="1"/>
</dbReference>
<feature type="repeat" description="ANK" evidence="1">
    <location>
        <begin position="36"/>
        <end position="68"/>
    </location>
</feature>
<feature type="repeat" description="ANK" evidence="1">
    <location>
        <begin position="3"/>
        <end position="35"/>
    </location>
</feature>
<reference evidence="2" key="2">
    <citation type="submission" date="2025-09" db="UniProtKB">
        <authorList>
            <consortium name="Ensembl"/>
        </authorList>
    </citation>
    <scope>IDENTIFICATION</scope>
</reference>
<evidence type="ECO:0000313" key="3">
    <source>
        <dbReference type="Proteomes" id="UP000694560"/>
    </source>
</evidence>
<dbReference type="SMART" id="SM00248">
    <property type="entry name" value="ANK"/>
    <property type="match status" value="5"/>
</dbReference>
<reference evidence="2" key="1">
    <citation type="submission" date="2025-08" db="UniProtKB">
        <authorList>
            <consortium name="Ensembl"/>
        </authorList>
    </citation>
    <scope>IDENTIFICATION</scope>
</reference>
<dbReference type="Ensembl" id="ENSMCST00000007891.1">
    <property type="protein sequence ID" value="ENSMCSP00000007701.1"/>
    <property type="gene ID" value="ENSMCSG00000005538.1"/>
</dbReference>
<evidence type="ECO:0008006" key="4">
    <source>
        <dbReference type="Google" id="ProtNLM"/>
    </source>
</evidence>